<dbReference type="PROSITE" id="PS50110">
    <property type="entry name" value="RESPONSE_REGULATORY"/>
    <property type="match status" value="1"/>
</dbReference>
<organism evidence="6 7">
    <name type="scientific">Sulfurospirillum halorespirans DSM 13726</name>
    <dbReference type="NCBI Taxonomy" id="1193502"/>
    <lineage>
        <taxon>Bacteria</taxon>
        <taxon>Pseudomonadati</taxon>
        <taxon>Campylobacterota</taxon>
        <taxon>Epsilonproteobacteria</taxon>
        <taxon>Campylobacterales</taxon>
        <taxon>Sulfurospirillaceae</taxon>
        <taxon>Sulfurospirillum</taxon>
    </lineage>
</organism>
<dbReference type="GO" id="GO:0006355">
    <property type="term" value="P:regulation of DNA-templated transcription"/>
    <property type="evidence" value="ECO:0007669"/>
    <property type="project" value="InterPro"/>
</dbReference>
<dbReference type="GO" id="GO:0000156">
    <property type="term" value="F:phosphorelay response regulator activity"/>
    <property type="evidence" value="ECO:0007669"/>
    <property type="project" value="TreeGrafter"/>
</dbReference>
<dbReference type="SMART" id="SM00862">
    <property type="entry name" value="Trans_reg_C"/>
    <property type="match status" value="1"/>
</dbReference>
<dbReference type="GO" id="GO:0005829">
    <property type="term" value="C:cytosol"/>
    <property type="evidence" value="ECO:0007669"/>
    <property type="project" value="TreeGrafter"/>
</dbReference>
<dbReference type="InterPro" id="IPR011006">
    <property type="entry name" value="CheY-like_superfamily"/>
</dbReference>
<dbReference type="EMBL" id="CP017111">
    <property type="protein sequence ID" value="AOO64406.1"/>
    <property type="molecule type" value="Genomic_DNA"/>
</dbReference>
<dbReference type="InterPro" id="IPR039420">
    <property type="entry name" value="WalR-like"/>
</dbReference>
<dbReference type="InterPro" id="IPR036388">
    <property type="entry name" value="WH-like_DNA-bd_sf"/>
</dbReference>
<evidence type="ECO:0000313" key="6">
    <source>
        <dbReference type="EMBL" id="AOO64406.1"/>
    </source>
</evidence>
<dbReference type="PANTHER" id="PTHR48111:SF69">
    <property type="entry name" value="RESPONSE REGULATOR RECEIVER"/>
    <property type="match status" value="1"/>
</dbReference>
<keyword evidence="2" id="KW-0597">Phosphoprotein</keyword>
<dbReference type="SUPFAM" id="SSF52172">
    <property type="entry name" value="CheY-like"/>
    <property type="match status" value="1"/>
</dbReference>
<dbReference type="Proteomes" id="UP000094609">
    <property type="component" value="Chromosome"/>
</dbReference>
<keyword evidence="7" id="KW-1185">Reference proteome</keyword>
<dbReference type="GO" id="GO:0000976">
    <property type="term" value="F:transcription cis-regulatory region binding"/>
    <property type="evidence" value="ECO:0007669"/>
    <property type="project" value="TreeGrafter"/>
</dbReference>
<dbReference type="CDD" id="cd00383">
    <property type="entry name" value="trans_reg_C"/>
    <property type="match status" value="1"/>
</dbReference>
<evidence type="ECO:0000259" key="5">
    <source>
        <dbReference type="PROSITE" id="PS51755"/>
    </source>
</evidence>
<accession>A0A1D7THF7</accession>
<dbReference type="Gene3D" id="1.10.10.10">
    <property type="entry name" value="Winged helix-like DNA-binding domain superfamily/Winged helix DNA-binding domain"/>
    <property type="match status" value="1"/>
</dbReference>
<gene>
    <name evidence="6" type="ORF">SHALO_0617</name>
</gene>
<keyword evidence="1 3" id="KW-0238">DNA-binding</keyword>
<dbReference type="GO" id="GO:0032993">
    <property type="term" value="C:protein-DNA complex"/>
    <property type="evidence" value="ECO:0007669"/>
    <property type="project" value="TreeGrafter"/>
</dbReference>
<sequence length="224" mass="26261">MDEKMLKKLAPYRVLYAEDEAGVRKNVYELLSLLFKEVYLATDGDEAYTLFVQHKPDLIITDIKMPHLSGIDLAKKIRQNDQKAHIIFITAYTEVDFMLEAIELSLLRYIVKPITEPKLFDALEKFLQAKEKAHLQELAPSWYYDSLQKIITHESDIYELTKKEAKFIELLLQKDSIISYEEIEQKLWESEYMSLNALRLMIKNLRKKLPEGTLKNIQGIGYKL</sequence>
<dbReference type="SMART" id="SM00448">
    <property type="entry name" value="REC"/>
    <property type="match status" value="1"/>
</dbReference>
<dbReference type="KEGG" id="shal:SHALO_0617"/>
<dbReference type="STRING" id="1193502.SHALO_0617"/>
<dbReference type="CDD" id="cd17536">
    <property type="entry name" value="REC_YesN-like"/>
    <property type="match status" value="1"/>
</dbReference>
<protein>
    <submittedName>
        <fullName evidence="6">Putative two-component response regulator</fullName>
    </submittedName>
</protein>
<dbReference type="Pfam" id="PF00072">
    <property type="entry name" value="Response_reg"/>
    <property type="match status" value="1"/>
</dbReference>
<dbReference type="PANTHER" id="PTHR48111">
    <property type="entry name" value="REGULATOR OF RPOS"/>
    <property type="match status" value="1"/>
</dbReference>
<evidence type="ECO:0000313" key="7">
    <source>
        <dbReference type="Proteomes" id="UP000094609"/>
    </source>
</evidence>
<dbReference type="RefSeq" id="WP_084010678.1">
    <property type="nucleotide sequence ID" value="NZ_CP017111.1"/>
</dbReference>
<evidence type="ECO:0000256" key="1">
    <source>
        <dbReference type="ARBA" id="ARBA00023125"/>
    </source>
</evidence>
<name>A0A1D7THF7_9BACT</name>
<dbReference type="PATRIC" id="fig|1193502.14.peg.627"/>
<proteinExistence type="predicted"/>
<evidence type="ECO:0000256" key="3">
    <source>
        <dbReference type="PROSITE-ProRule" id="PRU01091"/>
    </source>
</evidence>
<feature type="domain" description="OmpR/PhoB-type" evidence="5">
    <location>
        <begin position="130"/>
        <end position="224"/>
    </location>
</feature>
<dbReference type="InterPro" id="IPR001789">
    <property type="entry name" value="Sig_transdc_resp-reg_receiver"/>
</dbReference>
<feature type="modified residue" description="4-aspartylphosphate" evidence="2">
    <location>
        <position position="62"/>
    </location>
</feature>
<feature type="DNA-binding region" description="OmpR/PhoB-type" evidence="3">
    <location>
        <begin position="130"/>
        <end position="224"/>
    </location>
</feature>
<dbReference type="Pfam" id="PF00486">
    <property type="entry name" value="Trans_reg_C"/>
    <property type="match status" value="1"/>
</dbReference>
<evidence type="ECO:0000256" key="2">
    <source>
        <dbReference type="PROSITE-ProRule" id="PRU00169"/>
    </source>
</evidence>
<dbReference type="Gene3D" id="3.40.50.2300">
    <property type="match status" value="1"/>
</dbReference>
<dbReference type="InterPro" id="IPR001867">
    <property type="entry name" value="OmpR/PhoB-type_DNA-bd"/>
</dbReference>
<dbReference type="PROSITE" id="PS51755">
    <property type="entry name" value="OMPR_PHOB"/>
    <property type="match status" value="1"/>
</dbReference>
<feature type="domain" description="Response regulatory" evidence="4">
    <location>
        <begin position="13"/>
        <end position="127"/>
    </location>
</feature>
<reference evidence="7" key="1">
    <citation type="submission" date="2016-08" db="EMBL/GenBank/DDBJ databases">
        <title>Complete genome sequence of the organohalide-respiring Epsilonproteobacterium Sulfurospirillum halorespirans.</title>
        <authorList>
            <person name="Goris T."/>
            <person name="Zimmermann J."/>
            <person name="Schenz B."/>
            <person name="Lemos M."/>
            <person name="Hackermueller J."/>
            <person name="Diekert G."/>
        </authorList>
    </citation>
    <scope>NUCLEOTIDE SEQUENCE [LARGE SCALE GENOMIC DNA]</scope>
    <source>
        <strain>DSM 13726</strain>
        <strain evidence="7">PCE-M2</strain>
    </source>
</reference>
<evidence type="ECO:0000259" key="4">
    <source>
        <dbReference type="PROSITE" id="PS50110"/>
    </source>
</evidence>
<dbReference type="AlphaFoldDB" id="A0A1D7THF7"/>